<reference evidence="1 2" key="1">
    <citation type="submission" date="2024-10" db="EMBL/GenBank/DDBJ databases">
        <title>Burkholderia semiarida in Mexico.</title>
        <authorList>
            <person name="Estrada P."/>
        </authorList>
    </citation>
    <scope>NUCLEOTIDE SEQUENCE [LARGE SCALE GENOMIC DNA]</scope>
    <source>
        <strain evidence="1 2">CLM7-1</strain>
    </source>
</reference>
<comment type="caution">
    <text evidence="1">The sequence shown here is derived from an EMBL/GenBank/DDBJ whole genome shotgun (WGS) entry which is preliminary data.</text>
</comment>
<organism evidence="1 2">
    <name type="scientific">Burkholderia semiarida</name>
    <dbReference type="NCBI Taxonomy" id="2843303"/>
    <lineage>
        <taxon>Bacteria</taxon>
        <taxon>Pseudomonadati</taxon>
        <taxon>Pseudomonadota</taxon>
        <taxon>Betaproteobacteria</taxon>
        <taxon>Burkholderiales</taxon>
        <taxon>Burkholderiaceae</taxon>
        <taxon>Burkholderia</taxon>
        <taxon>Burkholderia cepacia complex</taxon>
    </lineage>
</organism>
<gene>
    <name evidence="1" type="ORF">ACGTRS_17805</name>
</gene>
<accession>A0ABW7L5N0</accession>
<keyword evidence="2" id="KW-1185">Reference proteome</keyword>
<evidence type="ECO:0000313" key="2">
    <source>
        <dbReference type="Proteomes" id="UP001609186"/>
    </source>
</evidence>
<name>A0ABW7L5N0_9BURK</name>
<sequence>MNTRWDAPGAPARGAALRVAPMLGRRVVYHALADDSESTSILLKKYRLNNQAWYDRQKSYTGPIMREQQRSNQNHRVAGARGGADSCAARSHLAATDPLRAFSLRMPPSPSPSGR</sequence>
<proteinExistence type="predicted"/>
<dbReference type="RefSeq" id="WP_395129868.1">
    <property type="nucleotide sequence ID" value="NZ_JBIMPM010000020.1"/>
</dbReference>
<evidence type="ECO:0008006" key="3">
    <source>
        <dbReference type="Google" id="ProtNLM"/>
    </source>
</evidence>
<dbReference type="EMBL" id="JBIMPM010000020">
    <property type="protein sequence ID" value="MFH5253078.1"/>
    <property type="molecule type" value="Genomic_DNA"/>
</dbReference>
<evidence type="ECO:0000313" key="1">
    <source>
        <dbReference type="EMBL" id="MFH5253078.1"/>
    </source>
</evidence>
<protein>
    <recommendedName>
        <fullName evidence="3">Transposase</fullName>
    </recommendedName>
</protein>
<dbReference type="Proteomes" id="UP001609186">
    <property type="component" value="Unassembled WGS sequence"/>
</dbReference>